<proteinExistence type="inferred from homology"/>
<dbReference type="SUPFAM" id="SSF53041">
    <property type="entry name" value="Resolvase-like"/>
    <property type="match status" value="1"/>
</dbReference>
<dbReference type="InterPro" id="IPR036162">
    <property type="entry name" value="Resolvase-like_N_sf"/>
</dbReference>
<dbReference type="Gene3D" id="3.40.50.1390">
    <property type="entry name" value="Resolvase, N-terminal catalytic domain"/>
    <property type="match status" value="1"/>
</dbReference>
<dbReference type="GO" id="GO:0015074">
    <property type="term" value="P:DNA integration"/>
    <property type="evidence" value="ECO:0007669"/>
    <property type="project" value="UniProtKB-KW"/>
</dbReference>
<evidence type="ECO:0000256" key="1">
    <source>
        <dbReference type="ARBA" id="ARBA00009913"/>
    </source>
</evidence>
<dbReference type="PROSITE" id="PS00398">
    <property type="entry name" value="RECOMBINASES_2"/>
    <property type="match status" value="1"/>
</dbReference>
<protein>
    <submittedName>
        <fullName evidence="6">DNA-invertase</fullName>
    </submittedName>
</protein>
<keyword evidence="2" id="KW-0229">DNA integration</keyword>
<dbReference type="FunFam" id="3.40.50.1390:FF:000001">
    <property type="entry name" value="DNA recombinase"/>
    <property type="match status" value="1"/>
</dbReference>
<keyword evidence="3" id="KW-0238">DNA-binding</keyword>
<dbReference type="PROSITE" id="PS51736">
    <property type="entry name" value="RECOMBINASES_3"/>
    <property type="match status" value="1"/>
</dbReference>
<dbReference type="InterPro" id="IPR050639">
    <property type="entry name" value="SSR_resolvase"/>
</dbReference>
<feature type="domain" description="Resolvase/invertase-type recombinase catalytic" evidence="5">
    <location>
        <begin position="1"/>
        <end position="134"/>
    </location>
</feature>
<dbReference type="EMBL" id="CABM01000061">
    <property type="protein sequence ID" value="CBH98769.1"/>
    <property type="molecule type" value="Genomic_DNA"/>
</dbReference>
<dbReference type="GO" id="GO:0003677">
    <property type="term" value="F:DNA binding"/>
    <property type="evidence" value="ECO:0007669"/>
    <property type="project" value="UniProtKB-KW"/>
</dbReference>
<evidence type="ECO:0000256" key="4">
    <source>
        <dbReference type="ARBA" id="ARBA00023172"/>
    </source>
</evidence>
<evidence type="ECO:0000256" key="3">
    <source>
        <dbReference type="ARBA" id="ARBA00023125"/>
    </source>
</evidence>
<gene>
    <name evidence="6" type="primary">gin</name>
    <name evidence="6" type="ORF">CARN2_4251</name>
</gene>
<organism evidence="6">
    <name type="scientific">mine drainage metagenome</name>
    <dbReference type="NCBI Taxonomy" id="410659"/>
    <lineage>
        <taxon>unclassified sequences</taxon>
        <taxon>metagenomes</taxon>
        <taxon>ecological metagenomes</taxon>
    </lineage>
</organism>
<dbReference type="GO" id="GO:0000150">
    <property type="term" value="F:DNA strand exchange activity"/>
    <property type="evidence" value="ECO:0007669"/>
    <property type="project" value="InterPro"/>
</dbReference>
<comment type="caution">
    <text evidence="6">The sequence shown here is derived from an EMBL/GenBank/DDBJ whole genome shotgun (WGS) entry which is preliminary data.</text>
</comment>
<dbReference type="InterPro" id="IPR006119">
    <property type="entry name" value="Resolv_N"/>
</dbReference>
<dbReference type="CDD" id="cd03768">
    <property type="entry name" value="SR_ResInv"/>
    <property type="match status" value="1"/>
</dbReference>
<dbReference type="InterPro" id="IPR006118">
    <property type="entry name" value="Recombinase_CS"/>
</dbReference>
<dbReference type="SMART" id="SM00857">
    <property type="entry name" value="Resolvase"/>
    <property type="match status" value="1"/>
</dbReference>
<evidence type="ECO:0000256" key="2">
    <source>
        <dbReference type="ARBA" id="ARBA00022908"/>
    </source>
</evidence>
<reference evidence="6" key="1">
    <citation type="submission" date="2009-10" db="EMBL/GenBank/DDBJ databases">
        <title>Diversity of trophic interactions inside an arsenic-rich microbial ecosystem.</title>
        <authorList>
            <person name="Bertin P.N."/>
            <person name="Heinrich-Salmeron A."/>
            <person name="Pelletier E."/>
            <person name="Goulhen-Chollet F."/>
            <person name="Arsene-Ploetze F."/>
            <person name="Gallien S."/>
            <person name="Calteau A."/>
            <person name="Vallenet D."/>
            <person name="Casiot C."/>
            <person name="Chane-Woon-Ming B."/>
            <person name="Giloteaux L."/>
            <person name="Barakat M."/>
            <person name="Bonnefoy V."/>
            <person name="Bruneel O."/>
            <person name="Chandler M."/>
            <person name="Cleiss J."/>
            <person name="Duran R."/>
            <person name="Elbaz-Poulichet F."/>
            <person name="Fonknechten N."/>
            <person name="Lauga B."/>
            <person name="Mornico D."/>
            <person name="Ortet P."/>
            <person name="Schaeffer C."/>
            <person name="Siguier P."/>
            <person name="Alexander Thil Smith A."/>
            <person name="Van Dorsselaer A."/>
            <person name="Weissenbach J."/>
            <person name="Medigue C."/>
            <person name="Le Paslier D."/>
        </authorList>
    </citation>
    <scope>NUCLEOTIDE SEQUENCE</scope>
</reference>
<keyword evidence="4" id="KW-0233">DNA recombination</keyword>
<dbReference type="AlphaFoldDB" id="E6PV12"/>
<accession>E6PV12</accession>
<dbReference type="PANTHER" id="PTHR30461">
    <property type="entry name" value="DNA-INVERTASE FROM LAMBDOID PROPHAGE"/>
    <property type="match status" value="1"/>
</dbReference>
<evidence type="ECO:0000259" key="5">
    <source>
        <dbReference type="PROSITE" id="PS51736"/>
    </source>
</evidence>
<dbReference type="Pfam" id="PF00239">
    <property type="entry name" value="Resolvase"/>
    <property type="match status" value="1"/>
</dbReference>
<comment type="similarity">
    <text evidence="1">Belongs to the site-specific recombinase resolvase family.</text>
</comment>
<sequence length="202" mass="22240">MLIGYARVSMQDQHPELQLDALKAAGCEQVFHEKMTGKLAERPELDACLRTLRKGDTLVVWKLDRLGRSLKNLVEIIHGLEQRGVAFRSLTESIDTANASGKLIFHIFGALAEFEHSLILERTMAGLSAARARGRLGGRKTKLAADDVRKAAAMLLDPMMTKAEVAKHFKVSRVTLNAALSRAGLDPKPIVQPDDPRSKHTP</sequence>
<evidence type="ECO:0000313" key="6">
    <source>
        <dbReference type="EMBL" id="CBH98769.1"/>
    </source>
</evidence>
<name>E6PV12_9ZZZZ</name>
<dbReference type="PANTHER" id="PTHR30461:SF2">
    <property type="entry name" value="SERINE RECOMBINASE PINE-RELATED"/>
    <property type="match status" value="1"/>
</dbReference>